<proteinExistence type="predicted"/>
<accession>A0ABR1E9L2</accession>
<dbReference type="EMBL" id="JAVFWL010000006">
    <property type="protein sequence ID" value="KAK6759397.1"/>
    <property type="molecule type" value="Genomic_DNA"/>
</dbReference>
<gene>
    <name evidence="1" type="primary">Necator_chrX.g21318</name>
    <name evidence="1" type="ORF">RB195_021157</name>
</gene>
<comment type="caution">
    <text evidence="1">The sequence shown here is derived from an EMBL/GenBank/DDBJ whole genome shotgun (WGS) entry which is preliminary data.</text>
</comment>
<protein>
    <submittedName>
        <fullName evidence="1">Uncharacterized protein</fullName>
    </submittedName>
</protein>
<organism evidence="1 2">
    <name type="scientific">Necator americanus</name>
    <name type="common">Human hookworm</name>
    <dbReference type="NCBI Taxonomy" id="51031"/>
    <lineage>
        <taxon>Eukaryota</taxon>
        <taxon>Metazoa</taxon>
        <taxon>Ecdysozoa</taxon>
        <taxon>Nematoda</taxon>
        <taxon>Chromadorea</taxon>
        <taxon>Rhabditida</taxon>
        <taxon>Rhabditina</taxon>
        <taxon>Rhabditomorpha</taxon>
        <taxon>Strongyloidea</taxon>
        <taxon>Ancylostomatidae</taxon>
        <taxon>Bunostominae</taxon>
        <taxon>Necator</taxon>
    </lineage>
</organism>
<reference evidence="1 2" key="1">
    <citation type="submission" date="2023-08" db="EMBL/GenBank/DDBJ databases">
        <title>A Necator americanus chromosomal reference genome.</title>
        <authorList>
            <person name="Ilik V."/>
            <person name="Petrzelkova K.J."/>
            <person name="Pardy F."/>
            <person name="Fuh T."/>
            <person name="Niatou-Singa F.S."/>
            <person name="Gouil Q."/>
            <person name="Baker L."/>
            <person name="Ritchie M.E."/>
            <person name="Jex A.R."/>
            <person name="Gazzola D."/>
            <person name="Li H."/>
            <person name="Toshio Fujiwara R."/>
            <person name="Zhan B."/>
            <person name="Aroian R.V."/>
            <person name="Pafco B."/>
            <person name="Schwarz E.M."/>
        </authorList>
    </citation>
    <scope>NUCLEOTIDE SEQUENCE [LARGE SCALE GENOMIC DNA]</scope>
    <source>
        <strain evidence="1 2">Aroian</strain>
        <tissue evidence="1">Whole animal</tissue>
    </source>
</reference>
<evidence type="ECO:0000313" key="2">
    <source>
        <dbReference type="Proteomes" id="UP001303046"/>
    </source>
</evidence>
<dbReference type="Proteomes" id="UP001303046">
    <property type="component" value="Unassembled WGS sequence"/>
</dbReference>
<sequence length="92" mass="11216">MFRSHTRGKFQLSFVQLSQCTSQFQKSFAFNDKPSCLHRHPLPIRFRWLPPCLNTINLRRKRHNTCKSNYGGLTKDQTKLRWKELWMSWWTM</sequence>
<name>A0ABR1E9L2_NECAM</name>
<keyword evidence="2" id="KW-1185">Reference proteome</keyword>
<evidence type="ECO:0000313" key="1">
    <source>
        <dbReference type="EMBL" id="KAK6759397.1"/>
    </source>
</evidence>